<dbReference type="GO" id="GO:0003677">
    <property type="term" value="F:DNA binding"/>
    <property type="evidence" value="ECO:0007669"/>
    <property type="project" value="InterPro"/>
</dbReference>
<dbReference type="InterPro" id="IPR011109">
    <property type="entry name" value="DNA_bind_recombinase_dom"/>
</dbReference>
<dbReference type="Pfam" id="PF00239">
    <property type="entry name" value="Resolvase"/>
    <property type="match status" value="1"/>
</dbReference>
<evidence type="ECO:0000256" key="1">
    <source>
        <dbReference type="SAM" id="Coils"/>
    </source>
</evidence>
<dbReference type="SUPFAM" id="SSF53041">
    <property type="entry name" value="Resolvase-like"/>
    <property type="match status" value="1"/>
</dbReference>
<dbReference type="PROSITE" id="PS51736">
    <property type="entry name" value="RECOMBINASES_3"/>
    <property type="match status" value="1"/>
</dbReference>
<dbReference type="InterPro" id="IPR036162">
    <property type="entry name" value="Resolvase-like_N_sf"/>
</dbReference>
<evidence type="ECO:0000256" key="2">
    <source>
        <dbReference type="SAM" id="MobiDB-lite"/>
    </source>
</evidence>
<evidence type="ECO:0000313" key="6">
    <source>
        <dbReference type="Proteomes" id="UP000229370"/>
    </source>
</evidence>
<dbReference type="Gene3D" id="3.40.50.1390">
    <property type="entry name" value="Resolvase, N-terminal catalytic domain"/>
    <property type="match status" value="1"/>
</dbReference>
<sequence>MRRRPHGAPRSPFYILPRAAGKKKEGKRKNLKGKNKMKKYIAYCRKSRDEADKQILSIEAQIAELKEFAKREHLEIVEFIEEAKTAKAPGREKFAEVIKKLEKGFANGILAWHPDRLARNSMDGGKIVYLLDTGKLVDLKFPTFWFDNTPQGKFMLSIAFGQSKYYVDNLSENVKRGLRQKLRNGVWPAKAPYGYLNNPKTRGIDVDTEKSKAIKRAFEMFAEGSHTFTEIAKYLHKFELGRKNGKPLHINEIRQILSNKFYIGIMFYNGEYHDGNHKCFISKELFQKAQEEMARRSKHFKKSYRFPFLGLARCYECGAAITAEQHTKFYKTTNRKATYIYYRCTKKLGLCSQTPITSFEMEGQLRKVVSDVVLPQSWADHWLKFLDRDDLTEKQSSETTIQNLKAEITNLDKKQNILLDSYLDQVVDSETYKQKKNEFFETKLKLQEEIVKVEEMGSSWLEPMREFVNCALQAQKIARAKNNCEELAFFAKRVGSNFFLSNRQLSAEYKK</sequence>
<evidence type="ECO:0000313" key="5">
    <source>
        <dbReference type="EMBL" id="PJC81278.1"/>
    </source>
</evidence>
<feature type="coiled-coil region" evidence="1">
    <location>
        <begin position="394"/>
        <end position="421"/>
    </location>
</feature>
<dbReference type="CDD" id="cd00338">
    <property type="entry name" value="Ser_Recombinase"/>
    <property type="match status" value="1"/>
</dbReference>
<dbReference type="InterPro" id="IPR038109">
    <property type="entry name" value="DNA_bind_recomb_sf"/>
</dbReference>
<dbReference type="PROSITE" id="PS51737">
    <property type="entry name" value="RECOMBINASE_DNA_BIND"/>
    <property type="match status" value="1"/>
</dbReference>
<dbReference type="Gene3D" id="3.90.1750.20">
    <property type="entry name" value="Putative Large Serine Recombinase, Chain B, Domain 2"/>
    <property type="match status" value="1"/>
</dbReference>
<name>A0A2M8GL51_9BACT</name>
<dbReference type="Proteomes" id="UP000229370">
    <property type="component" value="Unassembled WGS sequence"/>
</dbReference>
<protein>
    <recommendedName>
        <fullName evidence="7">Recombinase</fullName>
    </recommendedName>
</protein>
<accession>A0A2M8GL51</accession>
<evidence type="ECO:0000259" key="3">
    <source>
        <dbReference type="PROSITE" id="PS51736"/>
    </source>
</evidence>
<comment type="caution">
    <text evidence="5">The sequence shown here is derived from an EMBL/GenBank/DDBJ whole genome shotgun (WGS) entry which is preliminary data.</text>
</comment>
<feature type="domain" description="Resolvase/invertase-type recombinase catalytic" evidence="3">
    <location>
        <begin position="39"/>
        <end position="185"/>
    </location>
</feature>
<dbReference type="Pfam" id="PF07508">
    <property type="entry name" value="Recombinase"/>
    <property type="match status" value="1"/>
</dbReference>
<dbReference type="PANTHER" id="PTHR30461:SF23">
    <property type="entry name" value="DNA RECOMBINASE-RELATED"/>
    <property type="match status" value="1"/>
</dbReference>
<dbReference type="SMART" id="SM00857">
    <property type="entry name" value="Resolvase"/>
    <property type="match status" value="1"/>
</dbReference>
<proteinExistence type="predicted"/>
<feature type="non-terminal residue" evidence="5">
    <location>
        <position position="511"/>
    </location>
</feature>
<evidence type="ECO:0008006" key="7">
    <source>
        <dbReference type="Google" id="ProtNLM"/>
    </source>
</evidence>
<dbReference type="InterPro" id="IPR006119">
    <property type="entry name" value="Resolv_N"/>
</dbReference>
<dbReference type="GO" id="GO:0000150">
    <property type="term" value="F:DNA strand exchange activity"/>
    <property type="evidence" value="ECO:0007669"/>
    <property type="project" value="InterPro"/>
</dbReference>
<dbReference type="PANTHER" id="PTHR30461">
    <property type="entry name" value="DNA-INVERTASE FROM LAMBDOID PROPHAGE"/>
    <property type="match status" value="1"/>
</dbReference>
<gene>
    <name evidence="5" type="ORF">CO007_05530</name>
</gene>
<keyword evidence="1" id="KW-0175">Coiled coil</keyword>
<feature type="domain" description="Recombinase" evidence="4">
    <location>
        <begin position="192"/>
        <end position="299"/>
    </location>
</feature>
<dbReference type="EMBL" id="PFQK01000094">
    <property type="protein sequence ID" value="PJC81278.1"/>
    <property type="molecule type" value="Genomic_DNA"/>
</dbReference>
<evidence type="ECO:0000259" key="4">
    <source>
        <dbReference type="PROSITE" id="PS51737"/>
    </source>
</evidence>
<feature type="compositionally biased region" description="Basic residues" evidence="2">
    <location>
        <begin position="20"/>
        <end position="31"/>
    </location>
</feature>
<dbReference type="AlphaFoldDB" id="A0A2M8GL51"/>
<dbReference type="InterPro" id="IPR050639">
    <property type="entry name" value="SSR_resolvase"/>
</dbReference>
<feature type="region of interest" description="Disordered" evidence="2">
    <location>
        <begin position="1"/>
        <end position="31"/>
    </location>
</feature>
<organism evidence="5 6">
    <name type="scientific">Candidatus Roizmanbacteria bacterium CG_4_8_14_3_um_filter_36_10</name>
    <dbReference type="NCBI Taxonomy" id="1974834"/>
    <lineage>
        <taxon>Bacteria</taxon>
        <taxon>Candidatus Roizmaniibacteriota</taxon>
    </lineage>
</organism>
<reference evidence="6" key="1">
    <citation type="submission" date="2017-09" db="EMBL/GenBank/DDBJ databases">
        <title>Depth-based differentiation of microbial function through sediment-hosted aquifers and enrichment of novel symbionts in the deep terrestrial subsurface.</title>
        <authorList>
            <person name="Probst A.J."/>
            <person name="Ladd B."/>
            <person name="Jarett J.K."/>
            <person name="Geller-Mcgrath D.E."/>
            <person name="Sieber C.M.K."/>
            <person name="Emerson J.B."/>
            <person name="Anantharaman K."/>
            <person name="Thomas B.C."/>
            <person name="Malmstrom R."/>
            <person name="Stieglmeier M."/>
            <person name="Klingl A."/>
            <person name="Woyke T."/>
            <person name="Ryan C.M."/>
            <person name="Banfield J.F."/>
        </authorList>
    </citation>
    <scope>NUCLEOTIDE SEQUENCE [LARGE SCALE GENOMIC DNA]</scope>
</reference>